<dbReference type="AlphaFoldDB" id="A0A511XQ07"/>
<accession>A0A511XQ07</accession>
<dbReference type="Proteomes" id="UP000321746">
    <property type="component" value="Unassembled WGS sequence"/>
</dbReference>
<dbReference type="EMBL" id="BJYG01000069">
    <property type="protein sequence ID" value="GEN65052.1"/>
    <property type="molecule type" value="Genomic_DNA"/>
</dbReference>
<reference evidence="1 2" key="1">
    <citation type="submission" date="2019-07" db="EMBL/GenBank/DDBJ databases">
        <title>Whole genome shotgun sequence of Acetobacter oeni NBRC 105207.</title>
        <authorList>
            <person name="Hosoyama A."/>
            <person name="Uohara A."/>
            <person name="Ohji S."/>
            <person name="Ichikawa N."/>
        </authorList>
    </citation>
    <scope>NUCLEOTIDE SEQUENCE [LARGE SCALE GENOMIC DNA]</scope>
    <source>
        <strain evidence="1 2">NBRC 105207</strain>
    </source>
</reference>
<proteinExistence type="predicted"/>
<comment type="caution">
    <text evidence="1">The sequence shown here is derived from an EMBL/GenBank/DDBJ whole genome shotgun (WGS) entry which is preliminary data.</text>
</comment>
<keyword evidence="2" id="KW-1185">Reference proteome</keyword>
<name>A0A511XQ07_9PROT</name>
<gene>
    <name evidence="1" type="ORF">AOE01nite_32760</name>
</gene>
<sequence>MVAMILLRDLCYRARTIAASMAIGQTEASGGASRRDRSAAEDGGTEFSCFARNDGAAVRGRKLWTAVAPWPIEAQPTFG</sequence>
<evidence type="ECO:0000313" key="2">
    <source>
        <dbReference type="Proteomes" id="UP000321746"/>
    </source>
</evidence>
<evidence type="ECO:0000313" key="1">
    <source>
        <dbReference type="EMBL" id="GEN65052.1"/>
    </source>
</evidence>
<protein>
    <submittedName>
        <fullName evidence="1">Uncharacterized protein</fullName>
    </submittedName>
</protein>
<organism evidence="1 2">
    <name type="scientific">Acetobacter oeni</name>
    <dbReference type="NCBI Taxonomy" id="304077"/>
    <lineage>
        <taxon>Bacteria</taxon>
        <taxon>Pseudomonadati</taxon>
        <taxon>Pseudomonadota</taxon>
        <taxon>Alphaproteobacteria</taxon>
        <taxon>Acetobacterales</taxon>
        <taxon>Acetobacteraceae</taxon>
        <taxon>Acetobacter</taxon>
    </lineage>
</organism>